<dbReference type="Proteomes" id="UP000254575">
    <property type="component" value="Unassembled WGS sequence"/>
</dbReference>
<feature type="domain" description="ESPR" evidence="1">
    <location>
        <begin position="1"/>
        <end position="39"/>
    </location>
</feature>
<keyword evidence="3" id="KW-1185">Reference proteome</keyword>
<dbReference type="Pfam" id="PF13018">
    <property type="entry name" value="ESPR"/>
    <property type="match status" value="1"/>
</dbReference>
<evidence type="ECO:0000313" key="3">
    <source>
        <dbReference type="Proteomes" id="UP000254575"/>
    </source>
</evidence>
<dbReference type="RefSeq" id="WP_172459374.1">
    <property type="nucleotide sequence ID" value="NZ_UHIA01000003.1"/>
</dbReference>
<dbReference type="InterPro" id="IPR024973">
    <property type="entry name" value="ESPR"/>
</dbReference>
<dbReference type="AlphaFoldDB" id="A0A380MJW9"/>
<evidence type="ECO:0000313" key="2">
    <source>
        <dbReference type="EMBL" id="SUO92307.1"/>
    </source>
</evidence>
<dbReference type="EMBL" id="UHIA01000003">
    <property type="protein sequence ID" value="SUO92307.1"/>
    <property type="molecule type" value="Genomic_DNA"/>
</dbReference>
<name>A0A380MJW9_9GAMM</name>
<protein>
    <submittedName>
        <fullName evidence="2">Type V secretory pathway, adhesin AidA</fullName>
    </submittedName>
</protein>
<reference evidence="2 3" key="1">
    <citation type="submission" date="2018-06" db="EMBL/GenBank/DDBJ databases">
        <authorList>
            <consortium name="Pathogen Informatics"/>
            <person name="Doyle S."/>
        </authorList>
    </citation>
    <scope>NUCLEOTIDE SEQUENCE [LARGE SCALE GENOMIC DNA]</scope>
    <source>
        <strain evidence="2 3">NCTC10717</strain>
    </source>
</reference>
<evidence type="ECO:0000259" key="1">
    <source>
        <dbReference type="Pfam" id="PF13018"/>
    </source>
</evidence>
<accession>A0A380MJW9</accession>
<sequence>MNKIYKIVFNRTLGTWTVASELAKGRSKAGSNSNTAASPRFIIKGLALSVLAVLSSSAAWTVINGPEHDSDTATVKAGESAHLFDSLSGGKISQHTLGVMNRSGNPVRMVWYSNAKDDDGHTAQTKADNAGYNLGTHEFSWQKLEDSKAAAQATGTEGKDEWWSSIINEGLANGIDAYGWTAQTNPNDVIINHRSSEKLRQHQS</sequence>
<organism evidence="2 3">
    <name type="scientific">Suttonella indologenes</name>
    <dbReference type="NCBI Taxonomy" id="13276"/>
    <lineage>
        <taxon>Bacteria</taxon>
        <taxon>Pseudomonadati</taxon>
        <taxon>Pseudomonadota</taxon>
        <taxon>Gammaproteobacteria</taxon>
        <taxon>Cardiobacteriales</taxon>
        <taxon>Cardiobacteriaceae</taxon>
        <taxon>Suttonella</taxon>
    </lineage>
</organism>
<proteinExistence type="predicted"/>
<gene>
    <name evidence="2" type="ORF">NCTC10717_00482</name>
</gene>